<feature type="compositionally biased region" description="Polar residues" evidence="1">
    <location>
        <begin position="169"/>
        <end position="181"/>
    </location>
</feature>
<feature type="region of interest" description="Disordered" evidence="1">
    <location>
        <begin position="134"/>
        <end position="199"/>
    </location>
</feature>
<proteinExistence type="predicted"/>
<feature type="compositionally biased region" description="Low complexity" evidence="1">
    <location>
        <begin position="135"/>
        <end position="146"/>
    </location>
</feature>
<accession>A0A395IJB7</accession>
<keyword evidence="3" id="KW-1185">Reference proteome</keyword>
<organism evidence="2 3">
    <name type="scientific">Monilinia fructigena</name>
    <dbReference type="NCBI Taxonomy" id="38457"/>
    <lineage>
        <taxon>Eukaryota</taxon>
        <taxon>Fungi</taxon>
        <taxon>Dikarya</taxon>
        <taxon>Ascomycota</taxon>
        <taxon>Pezizomycotina</taxon>
        <taxon>Leotiomycetes</taxon>
        <taxon>Helotiales</taxon>
        <taxon>Sclerotiniaceae</taxon>
        <taxon>Monilinia</taxon>
    </lineage>
</organism>
<comment type="caution">
    <text evidence="2">The sequence shown here is derived from an EMBL/GenBank/DDBJ whole genome shotgun (WGS) entry which is preliminary data.</text>
</comment>
<evidence type="ECO:0000256" key="1">
    <source>
        <dbReference type="SAM" id="MobiDB-lite"/>
    </source>
</evidence>
<gene>
    <name evidence="2" type="ORF">DID88_000116</name>
</gene>
<dbReference type="AlphaFoldDB" id="A0A395IJB7"/>
<protein>
    <submittedName>
        <fullName evidence="2">Uncharacterized protein</fullName>
    </submittedName>
</protein>
<dbReference type="Proteomes" id="UP000249056">
    <property type="component" value="Unassembled WGS sequence"/>
</dbReference>
<feature type="region of interest" description="Disordered" evidence="1">
    <location>
        <begin position="1"/>
        <end position="63"/>
    </location>
</feature>
<feature type="compositionally biased region" description="Low complexity" evidence="1">
    <location>
        <begin position="189"/>
        <end position="199"/>
    </location>
</feature>
<dbReference type="EMBL" id="QKRW01000041">
    <property type="protein sequence ID" value="RAL60340.1"/>
    <property type="molecule type" value="Genomic_DNA"/>
</dbReference>
<dbReference type="OrthoDB" id="2530523at2759"/>
<feature type="compositionally biased region" description="Polar residues" evidence="1">
    <location>
        <begin position="7"/>
        <end position="19"/>
    </location>
</feature>
<reference evidence="2 3" key="1">
    <citation type="submission" date="2018-06" db="EMBL/GenBank/DDBJ databases">
        <title>Genome Sequence of the Brown Rot Fungal Pathogen Monilinia fructigena.</title>
        <authorList>
            <person name="Landi L."/>
            <person name="De Miccolis Angelini R.M."/>
            <person name="Pollastro S."/>
            <person name="Abate D."/>
            <person name="Faretra F."/>
            <person name="Romanazzi G."/>
        </authorList>
    </citation>
    <scope>NUCLEOTIDE SEQUENCE [LARGE SCALE GENOMIC DNA]</scope>
    <source>
        <strain evidence="2 3">Mfrg269</strain>
    </source>
</reference>
<sequence length="257" mass="27485">MYAPNFSFGQGNNTQSFNPNGGHPQAPQNVHQPGQQQPQHMMYNPQQYGAGGHQSSYGTSGPGMAGNAGGMGMMQNGGLAHMPGGNVPSYQTPYTSSPYGNNIAVSSSVSHPQGFMPTTSNAPPQYVMNPSAMIPQQQQQHQIQRMQPPPSSTPTPTSATSRVSPYGNFPQSTPPSASTAQFAVPPNPNQQHHQTPNNNQQGISIEIDIDSHADHGFQTELKGNQTEDPTEKVKLDTESKVLSRANTFNVCGDYNPI</sequence>
<evidence type="ECO:0000313" key="2">
    <source>
        <dbReference type="EMBL" id="RAL60340.1"/>
    </source>
</evidence>
<feature type="compositionally biased region" description="Low complexity" evidence="1">
    <location>
        <begin position="25"/>
        <end position="39"/>
    </location>
</feature>
<name>A0A395IJB7_9HELO</name>
<evidence type="ECO:0000313" key="3">
    <source>
        <dbReference type="Proteomes" id="UP000249056"/>
    </source>
</evidence>